<keyword evidence="1" id="KW-0472">Membrane</keyword>
<feature type="transmembrane region" description="Helical" evidence="1">
    <location>
        <begin position="78"/>
        <end position="98"/>
    </location>
</feature>
<reference evidence="2 3" key="1">
    <citation type="submission" date="2019-06" db="EMBL/GenBank/DDBJ databases">
        <title>Sequencing the genomes of 1000 actinobacteria strains.</title>
        <authorList>
            <person name="Klenk H.-P."/>
        </authorList>
    </citation>
    <scope>NUCLEOTIDE SEQUENCE [LARGE SCALE GENOMIC DNA]</scope>
    <source>
        <strain evidence="2 3">DSM 46699</strain>
    </source>
</reference>
<dbReference type="EMBL" id="VIWX01000007">
    <property type="protein sequence ID" value="TWF92416.1"/>
    <property type="molecule type" value="Genomic_DNA"/>
</dbReference>
<proteinExistence type="predicted"/>
<keyword evidence="3" id="KW-1185">Reference proteome</keyword>
<sequence>MGGELTLTDKLFRVAVWLKGLDAVSQLAGGALLIFIPPRALTWIAHGVVTRDLLGPPTGPLAGHFEEAVQHLVGGGRAFVIAYLLVHGLIKLVLVVALLRKAVRWYPAAITALGLFVLFELVRGAQTHSLLLPVLTALDIAIIVVVIKEYREIRRNTA</sequence>
<accession>A0A561TZ76</accession>
<organism evidence="2 3">
    <name type="scientific">Saccharopolyspora dendranthemae</name>
    <dbReference type="NCBI Taxonomy" id="1181886"/>
    <lineage>
        <taxon>Bacteria</taxon>
        <taxon>Bacillati</taxon>
        <taxon>Actinomycetota</taxon>
        <taxon>Actinomycetes</taxon>
        <taxon>Pseudonocardiales</taxon>
        <taxon>Pseudonocardiaceae</taxon>
        <taxon>Saccharopolyspora</taxon>
    </lineage>
</organism>
<gene>
    <name evidence="2" type="ORF">FHU35_1756</name>
</gene>
<dbReference type="InterPro" id="IPR021125">
    <property type="entry name" value="DUF2127"/>
</dbReference>
<protein>
    <submittedName>
        <fullName evidence="2">Putative membrane protein</fullName>
    </submittedName>
</protein>
<dbReference type="AlphaFoldDB" id="A0A561TZ76"/>
<evidence type="ECO:0000313" key="2">
    <source>
        <dbReference type="EMBL" id="TWF92416.1"/>
    </source>
</evidence>
<dbReference type="Pfam" id="PF09900">
    <property type="entry name" value="DUF2127"/>
    <property type="match status" value="1"/>
</dbReference>
<dbReference type="Proteomes" id="UP000316184">
    <property type="component" value="Unassembled WGS sequence"/>
</dbReference>
<feature type="transmembrane region" description="Helical" evidence="1">
    <location>
        <begin position="128"/>
        <end position="147"/>
    </location>
</feature>
<keyword evidence="1" id="KW-1133">Transmembrane helix</keyword>
<evidence type="ECO:0000313" key="3">
    <source>
        <dbReference type="Proteomes" id="UP000316184"/>
    </source>
</evidence>
<evidence type="ECO:0000256" key="1">
    <source>
        <dbReference type="SAM" id="Phobius"/>
    </source>
</evidence>
<keyword evidence="1" id="KW-0812">Transmembrane</keyword>
<comment type="caution">
    <text evidence="2">The sequence shown here is derived from an EMBL/GenBank/DDBJ whole genome shotgun (WGS) entry which is preliminary data.</text>
</comment>
<name>A0A561TZ76_9PSEU</name>
<feature type="transmembrane region" description="Helical" evidence="1">
    <location>
        <begin position="105"/>
        <end position="122"/>
    </location>
</feature>
<dbReference type="OrthoDB" id="3684244at2"/>
<dbReference type="RefSeq" id="WP_145744835.1">
    <property type="nucleotide sequence ID" value="NZ_VIWX01000007.1"/>
</dbReference>